<name>A0AAI8YB64_9PEZI</name>
<feature type="compositionally biased region" description="Low complexity" evidence="1">
    <location>
        <begin position="544"/>
        <end position="559"/>
    </location>
</feature>
<protein>
    <submittedName>
        <fullName evidence="2">Uu.00g036720.m01.CDS01</fullName>
    </submittedName>
</protein>
<feature type="region of interest" description="Disordered" evidence="1">
    <location>
        <begin position="583"/>
        <end position="784"/>
    </location>
</feature>
<feature type="compositionally biased region" description="Basic and acidic residues" evidence="1">
    <location>
        <begin position="376"/>
        <end position="387"/>
    </location>
</feature>
<reference evidence="2" key="1">
    <citation type="submission" date="2023-10" db="EMBL/GenBank/DDBJ databases">
        <authorList>
            <person name="Hackl T."/>
        </authorList>
    </citation>
    <scope>NUCLEOTIDE SEQUENCE</scope>
</reference>
<dbReference type="EMBL" id="CAUWAG010000003">
    <property type="protein sequence ID" value="CAJ2500819.1"/>
    <property type="molecule type" value="Genomic_DNA"/>
</dbReference>
<gene>
    <name evidence="2" type="ORF">KHLLAP_LOCUS1287</name>
</gene>
<feature type="region of interest" description="Disordered" evidence="1">
    <location>
        <begin position="449"/>
        <end position="468"/>
    </location>
</feature>
<evidence type="ECO:0000313" key="2">
    <source>
        <dbReference type="EMBL" id="CAJ2500819.1"/>
    </source>
</evidence>
<comment type="caution">
    <text evidence="2">The sequence shown here is derived from an EMBL/GenBank/DDBJ whole genome shotgun (WGS) entry which is preliminary data.</text>
</comment>
<dbReference type="Proteomes" id="UP001295740">
    <property type="component" value="Unassembled WGS sequence"/>
</dbReference>
<accession>A0AAI8YB64</accession>
<feature type="region of interest" description="Disordered" evidence="1">
    <location>
        <begin position="126"/>
        <end position="166"/>
    </location>
</feature>
<feature type="region of interest" description="Disordered" evidence="1">
    <location>
        <begin position="367"/>
        <end position="441"/>
    </location>
</feature>
<feature type="region of interest" description="Disordered" evidence="1">
    <location>
        <begin position="804"/>
        <end position="833"/>
    </location>
</feature>
<feature type="compositionally biased region" description="Pro residues" evidence="1">
    <location>
        <begin position="636"/>
        <end position="645"/>
    </location>
</feature>
<feature type="compositionally biased region" description="Basic and acidic residues" evidence="1">
    <location>
        <begin position="449"/>
        <end position="458"/>
    </location>
</feature>
<feature type="compositionally biased region" description="Polar residues" evidence="1">
    <location>
        <begin position="504"/>
        <end position="518"/>
    </location>
</feature>
<evidence type="ECO:0000256" key="1">
    <source>
        <dbReference type="SAM" id="MobiDB-lite"/>
    </source>
</evidence>
<feature type="compositionally biased region" description="Polar residues" evidence="1">
    <location>
        <begin position="265"/>
        <end position="293"/>
    </location>
</feature>
<feature type="region of interest" description="Disordered" evidence="1">
    <location>
        <begin position="504"/>
        <end position="569"/>
    </location>
</feature>
<organism evidence="2 3">
    <name type="scientific">Anthostomella pinea</name>
    <dbReference type="NCBI Taxonomy" id="933095"/>
    <lineage>
        <taxon>Eukaryota</taxon>
        <taxon>Fungi</taxon>
        <taxon>Dikarya</taxon>
        <taxon>Ascomycota</taxon>
        <taxon>Pezizomycotina</taxon>
        <taxon>Sordariomycetes</taxon>
        <taxon>Xylariomycetidae</taxon>
        <taxon>Xylariales</taxon>
        <taxon>Xylariaceae</taxon>
        <taxon>Anthostomella</taxon>
    </lineage>
</organism>
<feature type="compositionally biased region" description="Polar residues" evidence="1">
    <location>
        <begin position="664"/>
        <end position="677"/>
    </location>
</feature>
<feature type="compositionally biased region" description="Basic and acidic residues" evidence="1">
    <location>
        <begin position="150"/>
        <end position="162"/>
    </location>
</feature>
<feature type="region of interest" description="Disordered" evidence="1">
    <location>
        <begin position="265"/>
        <end position="298"/>
    </location>
</feature>
<proteinExistence type="predicted"/>
<dbReference type="AlphaFoldDB" id="A0AAI8YB64"/>
<feature type="compositionally biased region" description="Basic and acidic residues" evidence="1">
    <location>
        <begin position="534"/>
        <end position="543"/>
    </location>
</feature>
<evidence type="ECO:0000313" key="3">
    <source>
        <dbReference type="Proteomes" id="UP001295740"/>
    </source>
</evidence>
<sequence>MQEFSDTVRAGVFDSCSSLKSTINRICRDRYSKTKGLGLHPRKGAVPEISTWIDRWVRVWKCRDLINKVTTAVGSLREAIGPHKVKRMFRHRLVVDELPTDLAILMLSAPVWEAYQKHIRAVKGPWPGCRDGPVEDSSADGSDWSDETDSERGLETTADRDCSTPLPSIEQDDGMAQGHSFPAVGCPTPEPGSVLEPDLPATSPTTLHKLNQLEERAIIMLKRAKGKGTRDDVSILDLAQAHMNREPQDATRTRPLRFHDSQRRFSTQANSHTAATVDVTSVQGPNSPSSPGTSVRPISHIMNISPTTSPTGDAQQDDITDALLLHAAKLSREVVEDRLSAAAFPVKEIHDATGGVCAWHRDERARKLTATSSTSSDREIPPYEARKTASQAEQCSLARPSPIPGRRAGVDSGVHGVQAASSSGSKEHTAQAASCPGRETPAILREFNDKQARNREKPLAPQRVPYRCSPLKKPTVNYTRLSQTEIRPVEFYTSSYVNGSALQYSAPPTQLSTTTSSKPGHIKRTRSPGKPFKFRKDLGRGDDSSAQSSLGLMSSSAGGDYEISDDESLPSVEEIGRRLRKGLISPPAITRGGVSPTPIELPARATPLSKGKAKPSPRSAPRSGHGSTPTAMLPPKVTPVPPPQIPRLQPVQNQAGPFPKPTFKSASKLTPTATLPQKVTPVPPPQIPRLTLTPSHDEAPSCHAPKSANVVTGCTQSLKRKRVTTVPTRANRAAGLTGNEGSRGSPKYTGRASRTEDSRSAKRQRQSLLQTPEAGKQDTQVKGGFWTPTQEAEGVRENQLQSINIPAAETRAQGNITSRIRSPKDHVEGNIAGESSQTWTTLFAIS</sequence>
<keyword evidence="3" id="KW-1185">Reference proteome</keyword>